<evidence type="ECO:0000256" key="3">
    <source>
        <dbReference type="ARBA" id="ARBA00004496"/>
    </source>
</evidence>
<keyword evidence="9" id="KW-0539">Nucleus</keyword>
<dbReference type="EMBL" id="GEDC01013647">
    <property type="protein sequence ID" value="JAS23651.1"/>
    <property type="molecule type" value="Transcribed_RNA"/>
</dbReference>
<feature type="compositionally biased region" description="Acidic residues" evidence="10">
    <location>
        <begin position="206"/>
        <end position="217"/>
    </location>
</feature>
<feature type="region of interest" description="Disordered" evidence="10">
    <location>
        <begin position="185"/>
        <end position="217"/>
    </location>
</feature>
<evidence type="ECO:0000256" key="8">
    <source>
        <dbReference type="ARBA" id="ARBA00022927"/>
    </source>
</evidence>
<dbReference type="InterPro" id="IPR013883">
    <property type="entry name" value="TF_Iwr1_dom"/>
</dbReference>
<evidence type="ECO:0000256" key="9">
    <source>
        <dbReference type="ARBA" id="ARBA00023242"/>
    </source>
</evidence>
<comment type="subcellular location">
    <subcellularLocation>
        <location evidence="3">Cytoplasm</location>
    </subcellularLocation>
    <subcellularLocation>
        <location evidence="2">Nucleus</location>
    </subcellularLocation>
</comment>
<feature type="domain" description="Transcription factor Iwr1" evidence="11">
    <location>
        <begin position="140"/>
        <end position="208"/>
    </location>
</feature>
<name>A0A1B6DD72_9HEMI</name>
<feature type="compositionally biased region" description="Acidic residues" evidence="10">
    <location>
        <begin position="185"/>
        <end position="197"/>
    </location>
</feature>
<evidence type="ECO:0000256" key="10">
    <source>
        <dbReference type="SAM" id="MobiDB-lite"/>
    </source>
</evidence>
<feature type="compositionally biased region" description="Acidic residues" evidence="10">
    <location>
        <begin position="269"/>
        <end position="281"/>
    </location>
</feature>
<organism evidence="12">
    <name type="scientific">Clastoptera arizonana</name>
    <name type="common">Arizona spittle bug</name>
    <dbReference type="NCBI Taxonomy" id="38151"/>
    <lineage>
        <taxon>Eukaryota</taxon>
        <taxon>Metazoa</taxon>
        <taxon>Ecdysozoa</taxon>
        <taxon>Arthropoda</taxon>
        <taxon>Hexapoda</taxon>
        <taxon>Insecta</taxon>
        <taxon>Pterygota</taxon>
        <taxon>Neoptera</taxon>
        <taxon>Paraneoptera</taxon>
        <taxon>Hemiptera</taxon>
        <taxon>Auchenorrhyncha</taxon>
        <taxon>Cercopoidea</taxon>
        <taxon>Clastopteridae</taxon>
        <taxon>Clastoptera</taxon>
    </lineage>
</organism>
<dbReference type="PANTHER" id="PTHR31196:SF2">
    <property type="entry name" value="RNA POLYMERASE II NUCLEAR LOCALIZATION PROTEIN SLC7A6OS-RELATED"/>
    <property type="match status" value="1"/>
</dbReference>
<evidence type="ECO:0000256" key="4">
    <source>
        <dbReference type="ARBA" id="ARBA00010218"/>
    </source>
</evidence>
<evidence type="ECO:0000313" key="12">
    <source>
        <dbReference type="EMBL" id="JAS23651.1"/>
    </source>
</evidence>
<keyword evidence="7" id="KW-0963">Cytoplasm</keyword>
<comment type="similarity">
    <text evidence="4">Belongs to the IWR1/SLC7A6OS family.</text>
</comment>
<keyword evidence="8" id="KW-0653">Protein transport</keyword>
<reference evidence="12" key="1">
    <citation type="submission" date="2015-12" db="EMBL/GenBank/DDBJ databases">
        <title>De novo transcriptome assembly of four potential Pierce s Disease insect vectors from Arizona vineyards.</title>
        <authorList>
            <person name="Tassone E.E."/>
        </authorList>
    </citation>
    <scope>NUCLEOTIDE SEQUENCE</scope>
</reference>
<dbReference type="GO" id="GO:0005634">
    <property type="term" value="C:nucleus"/>
    <property type="evidence" value="ECO:0007669"/>
    <property type="project" value="UniProtKB-SubCell"/>
</dbReference>
<sequence>MALVRLKRSFDEEPIDTLVIAYKKRKEDSQETSVFKFATTLNEKEDVFQHYPKVIDLADSKKLFKQKHVSNITDKLRKESRLCSKNNRLKLVNLLRESLERDSGDSQSFSEVTLLDVEKNFTSDDNHKADEKLEDVKDTSYVYDIYYTSKTLNDFDITTTDSEISCHVLDSELILENYRDDAYAAEESQEDDDDSNDENNWRNDYPEEGQDDDSIGEEDMEFVVKYGDLALEDSSEDDFVNCVDVNSTEAAMYGDGYASYKRRVKNDLSEDDDSDDYDAYDYNDYISCSDSEKSD</sequence>
<dbReference type="GO" id="GO:0005737">
    <property type="term" value="C:cytoplasm"/>
    <property type="evidence" value="ECO:0007669"/>
    <property type="project" value="UniProtKB-SubCell"/>
</dbReference>
<keyword evidence="6" id="KW-0813">Transport</keyword>
<dbReference type="PANTHER" id="PTHR31196">
    <property type="entry name" value="RNA POLYMERASE II NUCLEAR LOCALIZATION PROTEIN SLC7A6OS-RELATED"/>
    <property type="match status" value="1"/>
</dbReference>
<dbReference type="AlphaFoldDB" id="A0A1B6DD72"/>
<feature type="region of interest" description="Disordered" evidence="10">
    <location>
        <begin position="268"/>
        <end position="295"/>
    </location>
</feature>
<dbReference type="InterPro" id="IPR040218">
    <property type="entry name" value="SLC7A6OS"/>
</dbReference>
<evidence type="ECO:0000256" key="1">
    <source>
        <dbReference type="ARBA" id="ARBA00003202"/>
    </source>
</evidence>
<evidence type="ECO:0000259" key="11">
    <source>
        <dbReference type="Pfam" id="PF08574"/>
    </source>
</evidence>
<evidence type="ECO:0000256" key="7">
    <source>
        <dbReference type="ARBA" id="ARBA00022490"/>
    </source>
</evidence>
<protein>
    <recommendedName>
        <fullName evidence="5">Probable RNA polymerase II nuclear localization protein SLC7A6OS</fullName>
    </recommendedName>
</protein>
<evidence type="ECO:0000256" key="6">
    <source>
        <dbReference type="ARBA" id="ARBA00022448"/>
    </source>
</evidence>
<comment type="function">
    <text evidence="1">Directs RNA polymerase II nuclear import.</text>
</comment>
<evidence type="ECO:0000256" key="2">
    <source>
        <dbReference type="ARBA" id="ARBA00004123"/>
    </source>
</evidence>
<gene>
    <name evidence="12" type="ORF">g.31182</name>
</gene>
<dbReference type="Pfam" id="PF08574">
    <property type="entry name" value="Iwr1"/>
    <property type="match status" value="1"/>
</dbReference>
<accession>A0A1B6DD72</accession>
<evidence type="ECO:0000256" key="5">
    <source>
        <dbReference type="ARBA" id="ARBA00017036"/>
    </source>
</evidence>
<dbReference type="GO" id="GO:0032502">
    <property type="term" value="P:developmental process"/>
    <property type="evidence" value="ECO:0007669"/>
    <property type="project" value="TreeGrafter"/>
</dbReference>
<proteinExistence type="inferred from homology"/>
<dbReference type="GO" id="GO:0015031">
    <property type="term" value="P:protein transport"/>
    <property type="evidence" value="ECO:0007669"/>
    <property type="project" value="UniProtKB-KW"/>
</dbReference>